<protein>
    <recommendedName>
        <fullName evidence="15">Riboflavin biosynthesis protein</fullName>
    </recommendedName>
    <domain>
        <recommendedName>
            <fullName evidence="15">Riboflavin kinase</fullName>
            <ecNumber evidence="15">2.7.1.26</ecNumber>
        </recommendedName>
        <alternativeName>
            <fullName evidence="15">Flavokinase</fullName>
        </alternativeName>
    </domain>
    <domain>
        <recommendedName>
            <fullName evidence="15">FMN adenylyltransferase</fullName>
            <ecNumber evidence="15">2.7.7.2</ecNumber>
        </recommendedName>
        <alternativeName>
            <fullName evidence="15">FAD pyrophosphorylase</fullName>
        </alternativeName>
        <alternativeName>
            <fullName evidence="15">FAD synthase</fullName>
        </alternativeName>
    </domain>
</protein>
<evidence type="ECO:0000256" key="10">
    <source>
        <dbReference type="ARBA" id="ARBA00022827"/>
    </source>
</evidence>
<dbReference type="InterPro" id="IPR004821">
    <property type="entry name" value="Cyt_trans-like"/>
</dbReference>
<evidence type="ECO:0000256" key="7">
    <source>
        <dbReference type="ARBA" id="ARBA00022695"/>
    </source>
</evidence>
<dbReference type="SUPFAM" id="SSF82114">
    <property type="entry name" value="Riboflavin kinase-like"/>
    <property type="match status" value="1"/>
</dbReference>
<dbReference type="InterPro" id="IPR002606">
    <property type="entry name" value="Riboflavin_kinase_bac"/>
</dbReference>
<dbReference type="UniPathway" id="UPA00277">
    <property type="reaction ID" value="UER00407"/>
</dbReference>
<comment type="similarity">
    <text evidence="15">Belongs to the ribF family.</text>
</comment>
<dbReference type="STRING" id="319236.BST91_00120"/>
<dbReference type="AlphaFoldDB" id="A0A090PXR3"/>
<dbReference type="NCBIfam" id="NF004160">
    <property type="entry name" value="PRK05627.1-3"/>
    <property type="match status" value="1"/>
</dbReference>
<keyword evidence="6 15" id="KW-0808">Transferase</keyword>
<dbReference type="GO" id="GO:0006747">
    <property type="term" value="P:FAD biosynthetic process"/>
    <property type="evidence" value="ECO:0007669"/>
    <property type="project" value="UniProtKB-UniRule"/>
</dbReference>
<dbReference type="Proteomes" id="UP000029221">
    <property type="component" value="Unassembled WGS sequence"/>
</dbReference>
<dbReference type="InterPro" id="IPR023465">
    <property type="entry name" value="Riboflavin_kinase_dom_sf"/>
</dbReference>
<dbReference type="eggNOG" id="COG0196">
    <property type="taxonomic scope" value="Bacteria"/>
</dbReference>
<reference evidence="17" key="1">
    <citation type="journal article" date="2014" name="Genome Announc.">
        <title>Draft Genome Sequences of Marine Flavobacterium Nonlabens Strains NR17, NR24, NR27, NR32, NR33, and Ara13.</title>
        <authorList>
            <person name="Nakanishi M."/>
            <person name="Meirelles P."/>
            <person name="Suzuki R."/>
            <person name="Takatani N."/>
            <person name="Mino S."/>
            <person name="Suda W."/>
            <person name="Oshima K."/>
            <person name="Hattori M."/>
            <person name="Ohkuma M."/>
            <person name="Hosokawa M."/>
            <person name="Miyashita K."/>
            <person name="Thompson F.L."/>
            <person name="Niwa A."/>
            <person name="Sawabe T."/>
            <person name="Sawabe T."/>
        </authorList>
    </citation>
    <scope>NUCLEOTIDE SEQUENCE [LARGE SCALE GENOMIC DNA]</scope>
    <source>
        <strain evidence="17">JCM 19294</strain>
    </source>
</reference>
<proteinExistence type="inferred from homology"/>
<keyword evidence="10 15" id="KW-0274">FAD</keyword>
<evidence type="ECO:0000256" key="15">
    <source>
        <dbReference type="PIRNR" id="PIRNR004491"/>
    </source>
</evidence>
<dbReference type="GO" id="GO:0009398">
    <property type="term" value="P:FMN biosynthetic process"/>
    <property type="evidence" value="ECO:0007669"/>
    <property type="project" value="UniProtKB-UniRule"/>
</dbReference>
<dbReference type="InterPro" id="IPR014729">
    <property type="entry name" value="Rossmann-like_a/b/a_fold"/>
</dbReference>
<evidence type="ECO:0000256" key="8">
    <source>
        <dbReference type="ARBA" id="ARBA00022741"/>
    </source>
</evidence>
<keyword evidence="5 15" id="KW-0288">FMN</keyword>
<dbReference type="InterPro" id="IPR015864">
    <property type="entry name" value="FAD_synthase"/>
</dbReference>
<dbReference type="NCBIfam" id="NF004162">
    <property type="entry name" value="PRK05627.1-5"/>
    <property type="match status" value="1"/>
</dbReference>
<dbReference type="NCBIfam" id="TIGR00083">
    <property type="entry name" value="ribF"/>
    <property type="match status" value="1"/>
</dbReference>
<dbReference type="Gene3D" id="2.40.30.30">
    <property type="entry name" value="Riboflavin kinase-like"/>
    <property type="match status" value="1"/>
</dbReference>
<evidence type="ECO:0000256" key="13">
    <source>
        <dbReference type="ARBA" id="ARBA00047880"/>
    </source>
</evidence>
<dbReference type="EC" id="2.7.7.2" evidence="15"/>
<dbReference type="PIRSF" id="PIRSF004491">
    <property type="entry name" value="FAD_Synth"/>
    <property type="match status" value="1"/>
</dbReference>
<dbReference type="SMART" id="SM00904">
    <property type="entry name" value="Flavokinase"/>
    <property type="match status" value="1"/>
</dbReference>
<dbReference type="Pfam" id="PF01687">
    <property type="entry name" value="Flavokinase"/>
    <property type="match status" value="1"/>
</dbReference>
<comment type="function">
    <text evidence="1">Catalyzes the phosphorylation of riboflavin to FMN followed by the adenylation of FMN to FAD.</text>
</comment>
<evidence type="ECO:0000256" key="11">
    <source>
        <dbReference type="ARBA" id="ARBA00022840"/>
    </source>
</evidence>
<feature type="domain" description="Riboflavin kinase" evidence="16">
    <location>
        <begin position="182"/>
        <end position="308"/>
    </location>
</feature>
<keyword evidence="11 15" id="KW-0067">ATP-binding</keyword>
<keyword evidence="7 15" id="KW-0548">Nucleotidyltransferase</keyword>
<evidence type="ECO:0000256" key="9">
    <source>
        <dbReference type="ARBA" id="ARBA00022777"/>
    </source>
</evidence>
<dbReference type="EC" id="2.7.1.26" evidence="15"/>
<dbReference type="FunFam" id="3.40.50.620:FF:000021">
    <property type="entry name" value="Riboflavin biosynthesis protein"/>
    <property type="match status" value="1"/>
</dbReference>
<keyword evidence="8 15" id="KW-0547">Nucleotide-binding</keyword>
<evidence type="ECO:0000256" key="3">
    <source>
        <dbReference type="ARBA" id="ARBA00005201"/>
    </source>
</evidence>
<evidence type="ECO:0000256" key="6">
    <source>
        <dbReference type="ARBA" id="ARBA00022679"/>
    </source>
</evidence>
<name>A0A090PXR3_9FLAO</name>
<dbReference type="EMBL" id="BBML01000001">
    <property type="protein sequence ID" value="GAK95535.1"/>
    <property type="molecule type" value="Genomic_DNA"/>
</dbReference>
<comment type="pathway">
    <text evidence="2 15">Cofactor biosynthesis; FAD biosynthesis; FAD from FMN: step 1/1.</text>
</comment>
<comment type="catalytic activity">
    <reaction evidence="13 15">
        <text>riboflavin + ATP = FMN + ADP + H(+)</text>
        <dbReference type="Rhea" id="RHEA:14357"/>
        <dbReference type="ChEBI" id="CHEBI:15378"/>
        <dbReference type="ChEBI" id="CHEBI:30616"/>
        <dbReference type="ChEBI" id="CHEBI:57986"/>
        <dbReference type="ChEBI" id="CHEBI:58210"/>
        <dbReference type="ChEBI" id="CHEBI:456216"/>
        <dbReference type="EC" id="2.7.1.26"/>
    </reaction>
</comment>
<evidence type="ECO:0000313" key="17">
    <source>
        <dbReference type="EMBL" id="GAK95535.1"/>
    </source>
</evidence>
<dbReference type="GO" id="GO:0003919">
    <property type="term" value="F:FMN adenylyltransferase activity"/>
    <property type="evidence" value="ECO:0007669"/>
    <property type="project" value="UniProtKB-UniRule"/>
</dbReference>
<evidence type="ECO:0000256" key="5">
    <source>
        <dbReference type="ARBA" id="ARBA00022643"/>
    </source>
</evidence>
<dbReference type="UniPathway" id="UPA00276">
    <property type="reaction ID" value="UER00406"/>
</dbReference>
<dbReference type="CDD" id="cd02064">
    <property type="entry name" value="FAD_synthetase_N"/>
    <property type="match status" value="1"/>
</dbReference>
<keyword evidence="12" id="KW-0511">Multifunctional enzyme</keyword>
<dbReference type="RefSeq" id="WP_042276085.1">
    <property type="nucleotide sequence ID" value="NZ_BBML01000001.1"/>
</dbReference>
<keyword evidence="4 15" id="KW-0285">Flavoprotein</keyword>
<evidence type="ECO:0000256" key="4">
    <source>
        <dbReference type="ARBA" id="ARBA00022630"/>
    </source>
</evidence>
<evidence type="ECO:0000256" key="1">
    <source>
        <dbReference type="ARBA" id="ARBA00002121"/>
    </source>
</evidence>
<comment type="catalytic activity">
    <reaction evidence="14 15">
        <text>FMN + ATP + H(+) = FAD + diphosphate</text>
        <dbReference type="Rhea" id="RHEA:17237"/>
        <dbReference type="ChEBI" id="CHEBI:15378"/>
        <dbReference type="ChEBI" id="CHEBI:30616"/>
        <dbReference type="ChEBI" id="CHEBI:33019"/>
        <dbReference type="ChEBI" id="CHEBI:57692"/>
        <dbReference type="ChEBI" id="CHEBI:58210"/>
        <dbReference type="EC" id="2.7.7.2"/>
    </reaction>
</comment>
<keyword evidence="9 15" id="KW-0418">Kinase</keyword>
<dbReference type="GO" id="GO:0008531">
    <property type="term" value="F:riboflavin kinase activity"/>
    <property type="evidence" value="ECO:0007669"/>
    <property type="project" value="UniProtKB-UniRule"/>
</dbReference>
<sequence>MKIYNNISEFNSDRKSVVTIGTFDGVHHGHQKILQRVVNRAQADNLTSVLLTFFPHPRMVLQPDHDLKLINSIEERTELVKDQGIENMVIHPFSIEFSRTTAQEYVKEILVDQLKASVVVIGYDHRFGRNRSASINELKEYASEYHFDIIEISKEEVEEVAVSSTKVRQSLESGEIERANRYLNRTYSLKGHIRSGKQIGRTIGYPTANLHVHQEYKLIPGNGVYITSSCINGKHFFGMTNIGVNPTIGNGNYRTIETYYLDFDGDLYDTSMELFFHKRLRDEKKFDTMQELVSAMDDDLKRTQDYARDDK</sequence>
<dbReference type="GO" id="GO:0005524">
    <property type="term" value="F:ATP binding"/>
    <property type="evidence" value="ECO:0007669"/>
    <property type="project" value="UniProtKB-UniRule"/>
</dbReference>
<dbReference type="PANTHER" id="PTHR22749">
    <property type="entry name" value="RIBOFLAVIN KINASE/FMN ADENYLYLTRANSFERASE"/>
    <property type="match status" value="1"/>
</dbReference>
<dbReference type="InterPro" id="IPR023468">
    <property type="entry name" value="Riboflavin_kinase"/>
</dbReference>
<evidence type="ECO:0000313" key="18">
    <source>
        <dbReference type="Proteomes" id="UP000029221"/>
    </source>
</evidence>
<dbReference type="Gene3D" id="3.40.50.620">
    <property type="entry name" value="HUPs"/>
    <property type="match status" value="1"/>
</dbReference>
<comment type="pathway">
    <text evidence="3 15">Cofactor biosynthesis; FMN biosynthesis; FMN from riboflavin (ATP route): step 1/1.</text>
</comment>
<dbReference type="SUPFAM" id="SSF52374">
    <property type="entry name" value="Nucleotidylyl transferase"/>
    <property type="match status" value="1"/>
</dbReference>
<organism evidence="17 18">
    <name type="scientific">Nonlabens tegetincola</name>
    <dbReference type="NCBI Taxonomy" id="323273"/>
    <lineage>
        <taxon>Bacteria</taxon>
        <taxon>Pseudomonadati</taxon>
        <taxon>Bacteroidota</taxon>
        <taxon>Flavobacteriia</taxon>
        <taxon>Flavobacteriales</taxon>
        <taxon>Flavobacteriaceae</taxon>
        <taxon>Nonlabens</taxon>
    </lineage>
</organism>
<dbReference type="NCBIfam" id="TIGR00125">
    <property type="entry name" value="cyt_tran_rel"/>
    <property type="match status" value="1"/>
</dbReference>
<evidence type="ECO:0000256" key="14">
    <source>
        <dbReference type="ARBA" id="ARBA00049494"/>
    </source>
</evidence>
<dbReference type="Pfam" id="PF06574">
    <property type="entry name" value="FAD_syn"/>
    <property type="match status" value="1"/>
</dbReference>
<gene>
    <name evidence="17" type="ORF">JCM19294_2317</name>
</gene>
<evidence type="ECO:0000256" key="12">
    <source>
        <dbReference type="ARBA" id="ARBA00023268"/>
    </source>
</evidence>
<accession>A0A090PXR3</accession>
<dbReference type="PANTHER" id="PTHR22749:SF6">
    <property type="entry name" value="RIBOFLAVIN KINASE"/>
    <property type="match status" value="1"/>
</dbReference>
<dbReference type="InterPro" id="IPR015865">
    <property type="entry name" value="Riboflavin_kinase_bac/euk"/>
</dbReference>
<evidence type="ECO:0000259" key="16">
    <source>
        <dbReference type="SMART" id="SM00904"/>
    </source>
</evidence>
<dbReference type="GO" id="GO:0009231">
    <property type="term" value="P:riboflavin biosynthetic process"/>
    <property type="evidence" value="ECO:0007669"/>
    <property type="project" value="InterPro"/>
</dbReference>
<evidence type="ECO:0000256" key="2">
    <source>
        <dbReference type="ARBA" id="ARBA00004726"/>
    </source>
</evidence>
<keyword evidence="18" id="KW-1185">Reference proteome</keyword>
<comment type="caution">
    <text evidence="17">The sequence shown here is derived from an EMBL/GenBank/DDBJ whole genome shotgun (WGS) entry which is preliminary data.</text>
</comment>